<feature type="transmembrane region" description="Helical" evidence="1">
    <location>
        <begin position="367"/>
        <end position="389"/>
    </location>
</feature>
<keyword evidence="3" id="KW-1185">Reference proteome</keyword>
<protein>
    <submittedName>
        <fullName evidence="2">ABC transporter permease subunit</fullName>
    </submittedName>
</protein>
<evidence type="ECO:0000313" key="3">
    <source>
        <dbReference type="Proteomes" id="UP001596972"/>
    </source>
</evidence>
<reference evidence="3" key="1">
    <citation type="journal article" date="2019" name="Int. J. Syst. Evol. Microbiol.">
        <title>The Global Catalogue of Microorganisms (GCM) 10K type strain sequencing project: providing services to taxonomists for standard genome sequencing and annotation.</title>
        <authorList>
            <consortium name="The Broad Institute Genomics Platform"/>
            <consortium name="The Broad Institute Genome Sequencing Center for Infectious Disease"/>
            <person name="Wu L."/>
            <person name="Ma J."/>
        </authorList>
    </citation>
    <scope>NUCLEOTIDE SEQUENCE [LARGE SCALE GENOMIC DNA]</scope>
    <source>
        <strain evidence="3">JCM 31202</strain>
    </source>
</reference>
<dbReference type="Proteomes" id="UP001596972">
    <property type="component" value="Unassembled WGS sequence"/>
</dbReference>
<accession>A0ABW3ER78</accession>
<evidence type="ECO:0000313" key="2">
    <source>
        <dbReference type="EMBL" id="MFD0902305.1"/>
    </source>
</evidence>
<proteinExistence type="predicted"/>
<keyword evidence="1" id="KW-0472">Membrane</keyword>
<feature type="transmembrane region" description="Helical" evidence="1">
    <location>
        <begin position="396"/>
        <end position="417"/>
    </location>
</feature>
<sequence length="472" mass="47756">MTARPYRSTVRPAGDGFGRLLLSEWTKLRSVPRWLFALAGSVVLTVLVALLAAAGTRSTGGGAAGDLPAGVTDQGHYTYRTLTGDGSITARVTSQRAGQAWAKAGLMVRASTAPRTPYAAIMVTPGHGVRLQTGYESGGAGGAAGATPRWLKLTRSGPTVTGYASADGRAWLRVGAVRLDGLPEAVTAGLFVASPDQVRVVRQFGGEDVSGEPTDTTATFDGVALDGAWRAADGAWRDRAGPGGPAAPAGAGSTRDGGVFTLTGSGDIGPDLFADDTVRMALTGVLVGQAAIVAAAVLFVTAEYRRRMIAVTLAASPRRGRVLAAKAVVVAAAGFAAGLAAAAGALLVTGLAGRPVPDPLDGTVLRAVLGTGLLLAAVAVLSLAVAVIVRRGAPAITLVLLALLVPQIVAPGLPVAAARWVERLTPAAGFAVQQTVPRYDTALGPWAGLGVLCAYTAAEVAAAAWLLRRRDA</sequence>
<keyword evidence="1" id="KW-0812">Transmembrane</keyword>
<evidence type="ECO:0000256" key="1">
    <source>
        <dbReference type="SAM" id="Phobius"/>
    </source>
</evidence>
<feature type="transmembrane region" description="Helical" evidence="1">
    <location>
        <begin position="323"/>
        <end position="347"/>
    </location>
</feature>
<feature type="transmembrane region" description="Helical" evidence="1">
    <location>
        <begin position="280"/>
        <end position="302"/>
    </location>
</feature>
<organism evidence="2 3">
    <name type="scientific">Actinomadura sediminis</name>
    <dbReference type="NCBI Taxonomy" id="1038904"/>
    <lineage>
        <taxon>Bacteria</taxon>
        <taxon>Bacillati</taxon>
        <taxon>Actinomycetota</taxon>
        <taxon>Actinomycetes</taxon>
        <taxon>Streptosporangiales</taxon>
        <taxon>Thermomonosporaceae</taxon>
        <taxon>Actinomadura</taxon>
    </lineage>
</organism>
<dbReference type="Gene3D" id="2.60.120.200">
    <property type="match status" value="1"/>
</dbReference>
<keyword evidence="1" id="KW-1133">Transmembrane helix</keyword>
<feature type="transmembrane region" description="Helical" evidence="1">
    <location>
        <begin position="446"/>
        <end position="467"/>
    </location>
</feature>
<dbReference type="EMBL" id="JBHTJA010000034">
    <property type="protein sequence ID" value="MFD0902305.1"/>
    <property type="molecule type" value="Genomic_DNA"/>
</dbReference>
<comment type="caution">
    <text evidence="2">The sequence shown here is derived from an EMBL/GenBank/DDBJ whole genome shotgun (WGS) entry which is preliminary data.</text>
</comment>
<gene>
    <name evidence="2" type="ORF">ACFQ11_18045</name>
</gene>
<name>A0ABW3ER78_9ACTN</name>
<dbReference type="RefSeq" id="WP_378299954.1">
    <property type="nucleotide sequence ID" value="NZ_JBHTJA010000034.1"/>
</dbReference>
<feature type="transmembrane region" description="Helical" evidence="1">
    <location>
        <begin position="34"/>
        <end position="54"/>
    </location>
</feature>